<dbReference type="InterPro" id="IPR000183">
    <property type="entry name" value="Orn/DAP/Arg_de-COase"/>
</dbReference>
<evidence type="ECO:0000259" key="5">
    <source>
        <dbReference type="Pfam" id="PF00278"/>
    </source>
</evidence>
<comment type="cofactor">
    <cofactor evidence="1">
        <name>pyridoxal 5'-phosphate</name>
        <dbReference type="ChEBI" id="CHEBI:597326"/>
    </cofactor>
</comment>
<keyword evidence="3" id="KW-0663">Pyridoxal phosphate</keyword>
<dbReference type="InterPro" id="IPR022643">
    <property type="entry name" value="De-COase2_C"/>
</dbReference>
<dbReference type="Gene3D" id="2.40.37.10">
    <property type="entry name" value="Lyase, Ornithine Decarboxylase, Chain A, domain 1"/>
    <property type="match status" value="1"/>
</dbReference>
<keyword evidence="2" id="KW-0210">Decarboxylase</keyword>
<dbReference type="FunFam" id="2.40.37.10:FF:000003">
    <property type="entry name" value="Diaminopimelate decarboxylase"/>
    <property type="match status" value="1"/>
</dbReference>
<sequence>MVKLIKQIKNLWGVDTPNLDLGGGLGAKYLESDLPPSIKYFVDLIMDNLEKETRENNLEMPKILIEPGRSIVAEAGITLYTIGAIKEIPGIKKYLIIDGGMTDNPRPILYQAKYKVILINKISNNLPEEVVTIAGKCCESGDILIKDLKLPLASHGDLLAMFTTGAYHYSMSSNYNRLPRPVVILVNQGETKIIVKRETYKDIIRNDI</sequence>
<dbReference type="PRINTS" id="PR01179">
    <property type="entry name" value="ODADCRBXLASE"/>
</dbReference>
<organism evidence="7">
    <name type="scientific">marine sediment metagenome</name>
    <dbReference type="NCBI Taxonomy" id="412755"/>
    <lineage>
        <taxon>unclassified sequences</taxon>
        <taxon>metagenomes</taxon>
        <taxon>ecological metagenomes</taxon>
    </lineage>
</organism>
<dbReference type="EMBL" id="BARV01019892">
    <property type="protein sequence ID" value="GAI21147.1"/>
    <property type="molecule type" value="Genomic_DNA"/>
</dbReference>
<dbReference type="InterPro" id="IPR029066">
    <property type="entry name" value="PLP-binding_barrel"/>
</dbReference>
<name>X1LP69_9ZZZZ</name>
<accession>X1LP69</accession>
<evidence type="ECO:0000259" key="6">
    <source>
        <dbReference type="Pfam" id="PF02784"/>
    </source>
</evidence>
<dbReference type="InterPro" id="IPR022644">
    <property type="entry name" value="De-COase2_N"/>
</dbReference>
<dbReference type="Pfam" id="PF00278">
    <property type="entry name" value="Orn_DAP_Arg_deC"/>
    <property type="match status" value="1"/>
</dbReference>
<dbReference type="GO" id="GO:0009089">
    <property type="term" value="P:lysine biosynthetic process via diaminopimelate"/>
    <property type="evidence" value="ECO:0007669"/>
    <property type="project" value="InterPro"/>
</dbReference>
<dbReference type="SUPFAM" id="SSF51419">
    <property type="entry name" value="PLP-binding barrel"/>
    <property type="match status" value="1"/>
</dbReference>
<dbReference type="InterPro" id="IPR002986">
    <property type="entry name" value="DAP_deCOOHase_LysA"/>
</dbReference>
<evidence type="ECO:0008006" key="8">
    <source>
        <dbReference type="Google" id="ProtNLM"/>
    </source>
</evidence>
<comment type="caution">
    <text evidence="7">The sequence shown here is derived from an EMBL/GenBank/DDBJ whole genome shotgun (WGS) entry which is preliminary data.</text>
</comment>
<protein>
    <recommendedName>
        <fullName evidence="8">Orn/DAP/Arg decarboxylase 2 C-terminal domain-containing protein</fullName>
    </recommendedName>
</protein>
<proteinExistence type="predicted"/>
<gene>
    <name evidence="7" type="ORF">S06H3_33342</name>
</gene>
<evidence type="ECO:0000256" key="2">
    <source>
        <dbReference type="ARBA" id="ARBA00022793"/>
    </source>
</evidence>
<dbReference type="PANTHER" id="PTHR43727">
    <property type="entry name" value="DIAMINOPIMELATE DECARBOXYLASE"/>
    <property type="match status" value="1"/>
</dbReference>
<evidence type="ECO:0000256" key="4">
    <source>
        <dbReference type="ARBA" id="ARBA00023239"/>
    </source>
</evidence>
<dbReference type="GO" id="GO:0008836">
    <property type="term" value="F:diaminopimelate decarboxylase activity"/>
    <property type="evidence" value="ECO:0007669"/>
    <property type="project" value="InterPro"/>
</dbReference>
<dbReference type="Pfam" id="PF02784">
    <property type="entry name" value="Orn_Arg_deC_N"/>
    <property type="match status" value="1"/>
</dbReference>
<dbReference type="PANTHER" id="PTHR43727:SF2">
    <property type="entry name" value="GROUP IV DECARBOXYLASE"/>
    <property type="match status" value="1"/>
</dbReference>
<evidence type="ECO:0000313" key="7">
    <source>
        <dbReference type="EMBL" id="GAI21147.1"/>
    </source>
</evidence>
<evidence type="ECO:0000256" key="1">
    <source>
        <dbReference type="ARBA" id="ARBA00001933"/>
    </source>
</evidence>
<evidence type="ECO:0000256" key="3">
    <source>
        <dbReference type="ARBA" id="ARBA00022898"/>
    </source>
</evidence>
<keyword evidence="4" id="KW-0456">Lyase</keyword>
<dbReference type="PRINTS" id="PR01181">
    <property type="entry name" value="DAPDCRBXLASE"/>
</dbReference>
<dbReference type="AlphaFoldDB" id="X1LP69"/>
<dbReference type="InterPro" id="IPR009006">
    <property type="entry name" value="Ala_racemase/Decarboxylase_C"/>
</dbReference>
<feature type="domain" description="Orn/DAP/Arg decarboxylase 2 N-terminal" evidence="6">
    <location>
        <begin position="3"/>
        <end position="73"/>
    </location>
</feature>
<dbReference type="SUPFAM" id="SSF50621">
    <property type="entry name" value="Alanine racemase C-terminal domain-like"/>
    <property type="match status" value="1"/>
</dbReference>
<feature type="domain" description="Orn/DAP/Arg decarboxylase 2 C-terminal" evidence="5">
    <location>
        <begin position="74"/>
        <end position="165"/>
    </location>
</feature>
<reference evidence="7" key="1">
    <citation type="journal article" date="2014" name="Front. Microbiol.">
        <title>High frequency of phylogenetically diverse reductive dehalogenase-homologous genes in deep subseafloor sedimentary metagenomes.</title>
        <authorList>
            <person name="Kawai M."/>
            <person name="Futagami T."/>
            <person name="Toyoda A."/>
            <person name="Takaki Y."/>
            <person name="Nishi S."/>
            <person name="Hori S."/>
            <person name="Arai W."/>
            <person name="Tsubouchi T."/>
            <person name="Morono Y."/>
            <person name="Uchiyama I."/>
            <person name="Ito T."/>
            <person name="Fujiyama A."/>
            <person name="Inagaki F."/>
            <person name="Takami H."/>
        </authorList>
    </citation>
    <scope>NUCLEOTIDE SEQUENCE</scope>
    <source>
        <strain evidence="7">Expedition CK06-06</strain>
    </source>
</reference>